<keyword evidence="4" id="KW-1185">Reference proteome</keyword>
<protein>
    <recommendedName>
        <fullName evidence="2">DUF6535 domain-containing protein</fullName>
    </recommendedName>
</protein>
<proteinExistence type="predicted"/>
<keyword evidence="1" id="KW-0812">Transmembrane</keyword>
<dbReference type="EMBL" id="JARJLG010000223">
    <property type="protein sequence ID" value="KAJ7726034.1"/>
    <property type="molecule type" value="Genomic_DNA"/>
</dbReference>
<feature type="domain" description="DUF6535" evidence="2">
    <location>
        <begin position="7"/>
        <end position="135"/>
    </location>
</feature>
<evidence type="ECO:0000313" key="3">
    <source>
        <dbReference type="EMBL" id="KAJ7726034.1"/>
    </source>
</evidence>
<gene>
    <name evidence="3" type="ORF">DFH07DRAFT_758277</name>
</gene>
<keyword evidence="1" id="KW-0472">Membrane</keyword>
<keyword evidence="1" id="KW-1133">Transmembrane helix</keyword>
<dbReference type="Pfam" id="PF20153">
    <property type="entry name" value="DUF6535"/>
    <property type="match status" value="1"/>
</dbReference>
<reference evidence="3" key="1">
    <citation type="submission" date="2023-03" db="EMBL/GenBank/DDBJ databases">
        <title>Massive genome expansion in bonnet fungi (Mycena s.s.) driven by repeated elements and novel gene families across ecological guilds.</title>
        <authorList>
            <consortium name="Lawrence Berkeley National Laboratory"/>
            <person name="Harder C.B."/>
            <person name="Miyauchi S."/>
            <person name="Viragh M."/>
            <person name="Kuo A."/>
            <person name="Thoen E."/>
            <person name="Andreopoulos B."/>
            <person name="Lu D."/>
            <person name="Skrede I."/>
            <person name="Drula E."/>
            <person name="Henrissat B."/>
            <person name="Morin E."/>
            <person name="Kohler A."/>
            <person name="Barry K."/>
            <person name="LaButti K."/>
            <person name="Morin E."/>
            <person name="Salamov A."/>
            <person name="Lipzen A."/>
            <person name="Mereny Z."/>
            <person name="Hegedus B."/>
            <person name="Baldrian P."/>
            <person name="Stursova M."/>
            <person name="Weitz H."/>
            <person name="Taylor A."/>
            <person name="Grigoriev I.V."/>
            <person name="Nagy L.G."/>
            <person name="Martin F."/>
            <person name="Kauserud H."/>
        </authorList>
    </citation>
    <scope>NUCLEOTIDE SEQUENCE</scope>
    <source>
        <strain evidence="3">CBHHK188m</strain>
    </source>
</reference>
<evidence type="ECO:0000313" key="4">
    <source>
        <dbReference type="Proteomes" id="UP001215280"/>
    </source>
</evidence>
<dbReference type="AlphaFoldDB" id="A0AAD7HS18"/>
<accession>A0AAD7HS18</accession>
<feature type="non-terminal residue" evidence="3">
    <location>
        <position position="138"/>
    </location>
</feature>
<sequence>DPETAFWNTYKMVADEHDKELHEIYSTDLDTSIIFAGLFSAVTLAFIIQVQPELQPDPNENNQALLRILIHAVNGSIFSDPDLILTGPPAIIVAVQSLLYISSFSTLLVALLAVLGRQWLMSYRAVGSRGTVEERGLK</sequence>
<evidence type="ECO:0000256" key="1">
    <source>
        <dbReference type="SAM" id="Phobius"/>
    </source>
</evidence>
<dbReference type="InterPro" id="IPR045338">
    <property type="entry name" value="DUF6535"/>
</dbReference>
<comment type="caution">
    <text evidence="3">The sequence shown here is derived from an EMBL/GenBank/DDBJ whole genome shotgun (WGS) entry which is preliminary data.</text>
</comment>
<dbReference type="Proteomes" id="UP001215280">
    <property type="component" value="Unassembled WGS sequence"/>
</dbReference>
<feature type="transmembrane region" description="Helical" evidence="1">
    <location>
        <begin position="90"/>
        <end position="115"/>
    </location>
</feature>
<name>A0AAD7HS18_9AGAR</name>
<feature type="transmembrane region" description="Helical" evidence="1">
    <location>
        <begin position="29"/>
        <end position="48"/>
    </location>
</feature>
<evidence type="ECO:0000259" key="2">
    <source>
        <dbReference type="Pfam" id="PF20153"/>
    </source>
</evidence>
<organism evidence="3 4">
    <name type="scientific">Mycena maculata</name>
    <dbReference type="NCBI Taxonomy" id="230809"/>
    <lineage>
        <taxon>Eukaryota</taxon>
        <taxon>Fungi</taxon>
        <taxon>Dikarya</taxon>
        <taxon>Basidiomycota</taxon>
        <taxon>Agaricomycotina</taxon>
        <taxon>Agaricomycetes</taxon>
        <taxon>Agaricomycetidae</taxon>
        <taxon>Agaricales</taxon>
        <taxon>Marasmiineae</taxon>
        <taxon>Mycenaceae</taxon>
        <taxon>Mycena</taxon>
    </lineage>
</organism>